<feature type="coiled-coil region" evidence="6">
    <location>
        <begin position="2554"/>
        <end position="2683"/>
    </location>
</feature>
<reference evidence="9" key="1">
    <citation type="submission" date="2019-12" db="EMBL/GenBank/DDBJ databases">
        <title>An insight into the sialome of adult female Ixodes ricinus ticks feeding for 6 days.</title>
        <authorList>
            <person name="Perner J."/>
            <person name="Ribeiro J.M.C."/>
        </authorList>
    </citation>
    <scope>NUCLEOTIDE SEQUENCE</scope>
    <source>
        <strain evidence="9">Semi-engorged</strain>
        <tissue evidence="9">Salivary glands</tissue>
    </source>
</reference>
<feature type="coiled-coil region" evidence="6">
    <location>
        <begin position="1286"/>
        <end position="1313"/>
    </location>
</feature>
<keyword evidence="4 6" id="KW-0175">Coiled coil</keyword>
<feature type="coiled-coil region" evidence="6">
    <location>
        <begin position="2468"/>
        <end position="2502"/>
    </location>
</feature>
<feature type="compositionally biased region" description="Polar residues" evidence="7">
    <location>
        <begin position="549"/>
        <end position="561"/>
    </location>
</feature>
<feature type="coiled-coil region" evidence="6">
    <location>
        <begin position="1373"/>
        <end position="1533"/>
    </location>
</feature>
<evidence type="ECO:0000256" key="1">
    <source>
        <dbReference type="ARBA" id="ARBA00004300"/>
    </source>
</evidence>
<keyword evidence="9" id="KW-0808">Transferase</keyword>
<evidence type="ECO:0000256" key="3">
    <source>
        <dbReference type="ARBA" id="ARBA00022553"/>
    </source>
</evidence>
<evidence type="ECO:0000259" key="8">
    <source>
        <dbReference type="Pfam" id="PF10495"/>
    </source>
</evidence>
<proteinExistence type="predicted"/>
<feature type="coiled-coil region" evidence="6">
    <location>
        <begin position="450"/>
        <end position="477"/>
    </location>
</feature>
<protein>
    <submittedName>
        <fullName evidence="9">Putative a-kinase anchor protein 9-like isoform x1</fullName>
    </submittedName>
</protein>
<keyword evidence="9" id="KW-0418">Kinase</keyword>
<feature type="compositionally biased region" description="Polar residues" evidence="7">
    <location>
        <begin position="3117"/>
        <end position="3126"/>
    </location>
</feature>
<keyword evidence="3" id="KW-0597">Phosphoprotein</keyword>
<keyword evidence="2" id="KW-0963">Cytoplasm</keyword>
<comment type="subcellular location">
    <subcellularLocation>
        <location evidence="1">Cytoplasm</location>
        <location evidence="1">Cytoskeleton</location>
        <location evidence="1">Microtubule organizing center</location>
        <location evidence="1">Centrosome</location>
    </subcellularLocation>
</comment>
<feature type="coiled-coil region" evidence="6">
    <location>
        <begin position="2237"/>
        <end position="2267"/>
    </location>
</feature>
<feature type="region of interest" description="Disordered" evidence="7">
    <location>
        <begin position="2325"/>
        <end position="2371"/>
    </location>
</feature>
<feature type="region of interest" description="Disordered" evidence="7">
    <location>
        <begin position="3117"/>
        <end position="3148"/>
    </location>
</feature>
<feature type="coiled-coil region" evidence="6">
    <location>
        <begin position="622"/>
        <end position="690"/>
    </location>
</feature>
<feature type="coiled-coil region" evidence="6">
    <location>
        <begin position="880"/>
        <end position="907"/>
    </location>
</feature>
<feature type="coiled-coil region" evidence="6">
    <location>
        <begin position="237"/>
        <end position="278"/>
    </location>
</feature>
<feature type="coiled-coil region" evidence="6">
    <location>
        <begin position="2804"/>
        <end position="2891"/>
    </location>
</feature>
<feature type="region of interest" description="Disordered" evidence="7">
    <location>
        <begin position="3625"/>
        <end position="3673"/>
    </location>
</feature>
<dbReference type="PANTHER" id="PTHR44981">
    <property type="entry name" value="PERICENTRIN-LIKE PROTEIN, ISOFORM F"/>
    <property type="match status" value="1"/>
</dbReference>
<dbReference type="GO" id="GO:0016301">
    <property type="term" value="F:kinase activity"/>
    <property type="evidence" value="ECO:0007669"/>
    <property type="project" value="UniProtKB-KW"/>
</dbReference>
<feature type="compositionally biased region" description="Polar residues" evidence="7">
    <location>
        <begin position="63"/>
        <end position="82"/>
    </location>
</feature>
<name>A0A6B0VG59_IXORI</name>
<feature type="region of interest" description="Disordered" evidence="7">
    <location>
        <begin position="3530"/>
        <end position="3561"/>
    </location>
</feature>
<evidence type="ECO:0000313" key="9">
    <source>
        <dbReference type="EMBL" id="MXV01150.1"/>
    </source>
</evidence>
<feature type="coiled-coil region" evidence="6">
    <location>
        <begin position="2160"/>
        <end position="2194"/>
    </location>
</feature>
<organism evidence="9">
    <name type="scientific">Ixodes ricinus</name>
    <name type="common">Common tick</name>
    <name type="synonym">Acarus ricinus</name>
    <dbReference type="NCBI Taxonomy" id="34613"/>
    <lineage>
        <taxon>Eukaryota</taxon>
        <taxon>Metazoa</taxon>
        <taxon>Ecdysozoa</taxon>
        <taxon>Arthropoda</taxon>
        <taxon>Chelicerata</taxon>
        <taxon>Arachnida</taxon>
        <taxon>Acari</taxon>
        <taxon>Parasitiformes</taxon>
        <taxon>Ixodida</taxon>
        <taxon>Ixodoidea</taxon>
        <taxon>Ixodidae</taxon>
        <taxon>Ixodinae</taxon>
        <taxon>Ixodes</taxon>
    </lineage>
</organism>
<feature type="region of interest" description="Disordered" evidence="7">
    <location>
        <begin position="549"/>
        <end position="571"/>
    </location>
</feature>
<dbReference type="EMBL" id="GIFC01019066">
    <property type="protein sequence ID" value="MXV01150.1"/>
    <property type="molecule type" value="Transcribed_RNA"/>
</dbReference>
<dbReference type="InterPro" id="IPR019528">
    <property type="entry name" value="PACT_domain"/>
</dbReference>
<feature type="compositionally biased region" description="Low complexity" evidence="7">
    <location>
        <begin position="3550"/>
        <end position="3561"/>
    </location>
</feature>
<dbReference type="GO" id="GO:0005737">
    <property type="term" value="C:cytoplasm"/>
    <property type="evidence" value="ECO:0007669"/>
    <property type="project" value="UniProtKB-ARBA"/>
</dbReference>
<feature type="region of interest" description="Disordered" evidence="7">
    <location>
        <begin position="1"/>
        <end position="157"/>
    </location>
</feature>
<feature type="compositionally biased region" description="Polar residues" evidence="7">
    <location>
        <begin position="3659"/>
        <end position="3672"/>
    </location>
</feature>
<evidence type="ECO:0000256" key="2">
    <source>
        <dbReference type="ARBA" id="ARBA00022490"/>
    </source>
</evidence>
<feature type="compositionally biased region" description="Low complexity" evidence="7">
    <location>
        <begin position="83"/>
        <end position="98"/>
    </location>
</feature>
<dbReference type="Pfam" id="PF10495">
    <property type="entry name" value="PACT_coil_coil"/>
    <property type="match status" value="1"/>
</dbReference>
<feature type="compositionally biased region" description="Polar residues" evidence="7">
    <location>
        <begin position="143"/>
        <end position="152"/>
    </location>
</feature>
<feature type="coiled-coil region" evidence="6">
    <location>
        <begin position="1748"/>
        <end position="1785"/>
    </location>
</feature>
<keyword evidence="5" id="KW-0206">Cytoskeleton</keyword>
<dbReference type="GO" id="GO:0060090">
    <property type="term" value="F:molecular adaptor activity"/>
    <property type="evidence" value="ECO:0007669"/>
    <property type="project" value="InterPro"/>
</dbReference>
<feature type="coiled-coil region" evidence="6">
    <location>
        <begin position="2384"/>
        <end position="2439"/>
    </location>
</feature>
<evidence type="ECO:0000256" key="6">
    <source>
        <dbReference type="SAM" id="Coils"/>
    </source>
</evidence>
<feature type="coiled-coil region" evidence="6">
    <location>
        <begin position="2967"/>
        <end position="3028"/>
    </location>
</feature>
<sequence length="3694" mass="416489">MEEERQKKLKAGQEMFAEKRKRLHRRSQQQLPSPVAEGASLTPSADDVQGDGGGPGQRGASTPALSLSPNSDANVSQPASSESVSLNTSQSSAASSASPNYCQKPASNESISNGMDAGLNNSYGSSEVSFSSDLPKKDRMPSAKSSDTSVNEALSKHKRKIGEMQRELARREDLIRLLSGRLEEALRSREQVQKEASVQEQQLATEISSLKLELTTCMQLLAGQQAATGGTAADHQVASLQQALQCRDELVAQLQQQLEAQEQQIAVLQDIRADLLGRLTTVPVSTEQSNLSHGSEHLEGNSHTCTDLFRDAPQLPSGVSCGGDAPSGLGPLYIDLGGGTVNHSSPEPAFRHPDTLQELPSPFLSPIRKSEKVEDWQHADENLLLGCKEIICRQLSDWITARSLSVDNYQDIVAVFNDIKQFAVRGLHYCAACESAGVAVLDPSSLLSEVAALQFKVTQLEEEVRKSADEVESVRIENASLRKGSLEAEEALKVLRREHSLVDSLSCIKESEYKRAKEEVEGESLLEVYELQTECIRLEQEKKALQQRTRLLSGSDRSPTISPVPPLLPTDRVRHNSAVQTDAVQELPHAPSPLVDAAEAAFGKAADEKSVSKEVDEKLSTQSDAKLMAAELEHALNELQRLGEEKGAYDALVVENVRISAEKEKAENDLAIVEERLKGAEDLIEKLRHELDVEHSGLEVLVARTEELLNGGDAVSDERRTLLENQSLKCQVALLSGKLEREQDFSSALKSHVQCLVSRDKVLQKTVKDLTNRLLSSGEKLRKSLDKCRETNLALMKSSAQAECLEAELKRLKGGLLGSSFASKEGHREGPFESEGVPGPFDEKTPACEHGDSFASYPNSVVDSYNCEGSVQETCSMELVDRLRVELDVKEMQLRSQELELRSLQQLELCDLRVQLHREHCLRLADVLSSVRASCHQELVAFQRSASKNAALEVLKLKESHQGDIAALKQQHKEQLEQLRSRLHAPEVPALGKEEEVLEELRLKQQRDYEQLLPRLDPELQVQLQGLVALTLKIHHVETEQAMARTQERMTSEKNRLVDLLSTCNQVDREALEAKLEHDQKLALRDQYQAFLDTQERASTGTVEAVEEPPAFGSLLESDNTVEGLLALLRDLLNKQFYTSISKLSGEWRDKYMSIFMSETDPQESPAENMSHEVIQGLKKHLECASEAEQLINSFHSLSDGMRKEILSSLEETLCLYHKLSKETNAASELERYRSLYEQLSSGAPLDLESLHQKQDLQLKTLRASLEERFSQEKTLLLSEQVTRTKELLNRHEADLKAAAESAEARMAAERRRWMEELDVLRSCFLEKEEEGRKREAKMADDMAAIVNRHGEELRKREAKMADDVAAIADRHGEELQKLCVALEEERRRANSLRDTLGVIEHEREQLASLTEDVQTTSGEEDLVAIVQSVLEENKRLKDDVKSVRAEYEGRALKIQQRVDEVEAQYKQKVEELVLAQSRQEEVLKAKDEDMQLLRHELEHYADSVEALKQEHEAELQELKERLRAEYAELAGSLNVEGSDIGSLKDALHTAIESVRCDHETEIRQIRRNLDTEHNLIANSIRAQYDLDLQALKNRYEGQLSALREQHSAELQRLASERVCAVDQLSTKHALDMEQLKLDLEGYYNEVVASLREEGAAKVKELEEKLQNGGGQKAVTMCDKETETSEAEVASVGEATTAGDASEKEGCNVLNAADPKWDVEDSVDVRSRAKEVSPEWSDVSVEDILYERTELTRRIRSLTAVVDQLQAENRDLKEQLNKANELSVKEARASSRSPSRALLFKMEWLAGSGLTANEIQSWQLHTAQTNTRLLNVLSDLVKTYVDTEQDIQDALAQLGLSRGDSPDSTAVLDEDYSSLGAVSSQTQGSKEDFAEGFLSELCEDGPDLTPRTWDMFASAIGMQETAEMEGEDVVLGASRRLRTAVDRVLKLLGEVAEHRGEDFRSLVQRNRDLCQELRQESQLHNQLCMDLINAQGTVRSLELEKQKLEETVFALEESRAQLERELRFAKAKVQRLEDAQDDLAEERLLLREQRSLLQEGLQEPQLRLLEEHTRLSEEKRQLQRSQDQEKQGLLCRVGELEAALEEACLQREEVLEMRRQEMADLQAQIDAMDKQLLSHKKFIEEQTHEREQEREESAQEICQLQEALRDKEKIQNCEQRLSKEIECLEQQLKMRLEDHALVQRKRDQLEDEVRSRDDKIHDLRDIIRDLESELATRSRAGHELTQKVSSLQEALAEAERAQAATQSELERMKGGSLARPDLHRHVQQLEEQLESRSLELEKMAQFQSLLLEFRTQVRSLEDKVQSKIAQHQDLHGSQRKFLEAPGPLVGPGRDGALSGTSEEGEGPRPLSADDIRDLSPSALQWQELRGLEEKVDTLSRAAEELFRERNSLRDQLRAAAREREELEQERQTLQEHSQRQLLQMSALKAHVEDCRLGLSPAVENGGPVVKQLRQLRHDLLIEKEAREDAEQKLQLSNDQVSHLQRKLSAQSERAARQREAVRPCRHVATLTSDHGEAHKHQITSTSTGVETELTLEQVGRLEEALSRVDQLREEARETTAELEDLRATCKIHKNDIRNLNAAQDQRLTGAEKTAAAEGAKLAEDFEEVHGILEEREQEILELQQEAETQVVLEAEVQSLRDSLAQCRQAHAEELAMLQRELQRCQQAHEADVHRLHQHMEEAQCLHAQVQETLRQEVVALRDRLLESMPRDEATAALNKAVAVERENQQTKHHEEIRLLEETWSGRLDAERQRLQREQLQKQTDLERKYQQHARAHSWNRTDFEKEMAAQLEHEMAALNVQHQDAMEGARRHWDEEKRALRMAHAEELQHCLEQLRASLAKAHQEEVAELKRQMRDAAKQHEAEMQRAAKSWEERIGEERRAANEGARGRPDAELAELWSRGDVREFLGRRVNEEVSRLQQLHVHEVAVLRKALEKREADAGVEATSLRLEQEHTTEVARLRSEMAEMLREEEQALNAKAAQHVAAAEAEFRLEKERLVEKHGEEIKRVQAEFERESSARDAAHREQLQRVETNVKGILEAERGSARLQREQLVWKLQGQHADEVKALKCAHQRELASVKDELDRAKLKLRARKISALVQSRGGTPVSDNGSSSVGSGGTLEDGGSQDSVLSPPLRNLLNKIYRDQLHVLSMTERQLLQRHLTPSPERHNAPETAATANGAVPMTTIETQHLHQQLLRERAQHMQTVKELQQEIALHREQAGQKERKLRDKGECQEGQLRLERARSEELQRCLDAEVSKSLELLSQLNAQRSSAMELEMALASSRSDLMDARRKILAAKQDALHFKGLYEVEKEKAQSMLMALNAERAHFNQQQATAELERRRTAINHERDLRIIKDLKNSVFKHSATASPCTASHSWAPSEVERMRGGDLTNAVTLDGSSPVPTMEPADIHVDHRKCAEERLALRQSLLKAEEEISRLRELALSAMDSGRGDSGMSPIVCKLLHKLYWKYRKTDSLRKGLAYQKQYLLGLLQGFQATEELALRMMGRGRTHRRHPLEDESLPHPVAEEGATCSQSSGSSSGSWRSPRFRFRSAVLLVVALHRMRHLVHKWRLATCVPPVPVLLHKVELAVRTVPMALQWRGGASGSGFSLGTAQSSQSSVHSSGASYQGTPGATALPRRTPASLSRNPSSALSHQTDMKEYVVRLESLHKQFGLSDQ</sequence>
<evidence type="ECO:0000256" key="7">
    <source>
        <dbReference type="SAM" id="MobiDB-lite"/>
    </source>
</evidence>
<feature type="coiled-coil region" evidence="6">
    <location>
        <begin position="1987"/>
        <end position="2052"/>
    </location>
</feature>
<evidence type="ECO:0000256" key="5">
    <source>
        <dbReference type="ARBA" id="ARBA00023212"/>
    </source>
</evidence>
<dbReference type="GO" id="GO:0005813">
    <property type="term" value="C:centrosome"/>
    <property type="evidence" value="ECO:0007669"/>
    <property type="project" value="UniProtKB-SubCell"/>
</dbReference>
<feature type="compositionally biased region" description="Low complexity" evidence="7">
    <location>
        <begin position="3631"/>
        <end position="3645"/>
    </location>
</feature>
<dbReference type="InterPro" id="IPR028745">
    <property type="entry name" value="AKAP9/Pericentrin"/>
</dbReference>
<accession>A0A6B0VG59</accession>
<evidence type="ECO:0000256" key="4">
    <source>
        <dbReference type="ARBA" id="ARBA00023054"/>
    </source>
</evidence>
<feature type="compositionally biased region" description="Polar residues" evidence="7">
    <location>
        <begin position="99"/>
        <end position="132"/>
    </location>
</feature>
<dbReference type="GO" id="GO:0007165">
    <property type="term" value="P:signal transduction"/>
    <property type="evidence" value="ECO:0007669"/>
    <property type="project" value="InterPro"/>
</dbReference>
<dbReference type="PANTHER" id="PTHR44981:SF2">
    <property type="entry name" value="PERICENTRIN-LIKE PROTEIN, ISOFORM F"/>
    <property type="match status" value="1"/>
</dbReference>
<feature type="compositionally biased region" description="Basic and acidic residues" evidence="7">
    <location>
        <begin position="2325"/>
        <end position="2338"/>
    </location>
</feature>
<feature type="domain" description="Pericentrin/AKAP-450 centrosomal targeting" evidence="8">
    <location>
        <begin position="3487"/>
        <end position="3587"/>
    </location>
</feature>
<feature type="coiled-coil region" evidence="6">
    <location>
        <begin position="3209"/>
        <end position="3243"/>
    </location>
</feature>